<evidence type="ECO:0000259" key="16">
    <source>
        <dbReference type="Pfam" id="PF12810"/>
    </source>
</evidence>
<evidence type="ECO:0000256" key="2">
    <source>
        <dbReference type="ARBA" id="ARBA00011902"/>
    </source>
</evidence>
<keyword evidence="15" id="KW-0325">Glycoprotein</keyword>
<comment type="subcellular location">
    <subcellularLocation>
        <location evidence="1">Cell membrane</location>
        <topology evidence="1">Single-pass type I membrane protein</topology>
    </subcellularLocation>
</comment>
<evidence type="ECO:0000256" key="9">
    <source>
        <dbReference type="ARBA" id="ARBA00022840"/>
    </source>
</evidence>
<name>A2E909_TRIV3</name>
<evidence type="ECO:0000256" key="5">
    <source>
        <dbReference type="ARBA" id="ARBA00022692"/>
    </source>
</evidence>
<dbReference type="EMBL" id="DS113330">
    <property type="protein sequence ID" value="EAY10893.1"/>
    <property type="molecule type" value="Genomic_DNA"/>
</dbReference>
<keyword evidence="5" id="KW-0812">Transmembrane</keyword>
<dbReference type="InParanoid" id="A2E909"/>
<dbReference type="Pfam" id="PF12810">
    <property type="entry name" value="ALK_LTK_GRD"/>
    <property type="match status" value="1"/>
</dbReference>
<dbReference type="Proteomes" id="UP000001542">
    <property type="component" value="Unassembled WGS sequence"/>
</dbReference>
<reference evidence="17" key="1">
    <citation type="submission" date="2006-10" db="EMBL/GenBank/DDBJ databases">
        <authorList>
            <person name="Amadeo P."/>
            <person name="Zhao Q."/>
            <person name="Wortman J."/>
            <person name="Fraser-Liggett C."/>
            <person name="Carlton J."/>
        </authorList>
    </citation>
    <scope>NUCLEOTIDE SEQUENCE</scope>
    <source>
        <strain evidence="17">G3</strain>
    </source>
</reference>
<keyword evidence="3" id="KW-1003">Cell membrane</keyword>
<protein>
    <recommendedName>
        <fullName evidence="2">receptor protein-tyrosine kinase</fullName>
        <ecNumber evidence="2">2.7.10.1</ecNumber>
    </recommendedName>
</protein>
<dbReference type="AlphaFoldDB" id="A2E909"/>
<evidence type="ECO:0000256" key="13">
    <source>
        <dbReference type="ARBA" id="ARBA00023157"/>
    </source>
</evidence>
<feature type="domain" description="ALK/LTK-like glycine-rich" evidence="16">
    <location>
        <begin position="44"/>
        <end position="346"/>
    </location>
</feature>
<evidence type="ECO:0000256" key="6">
    <source>
        <dbReference type="ARBA" id="ARBA00022729"/>
    </source>
</evidence>
<dbReference type="InterPro" id="IPR055163">
    <property type="entry name" value="ALK/LTK-like_GRD"/>
</dbReference>
<keyword evidence="10" id="KW-1133">Transmembrane helix</keyword>
<evidence type="ECO:0000256" key="11">
    <source>
        <dbReference type="ARBA" id="ARBA00023136"/>
    </source>
</evidence>
<evidence type="ECO:0000256" key="10">
    <source>
        <dbReference type="ARBA" id="ARBA00022989"/>
    </source>
</evidence>
<evidence type="ECO:0000256" key="8">
    <source>
        <dbReference type="ARBA" id="ARBA00022777"/>
    </source>
</evidence>
<dbReference type="GO" id="GO:0005886">
    <property type="term" value="C:plasma membrane"/>
    <property type="evidence" value="ECO:0007669"/>
    <property type="project" value="UniProtKB-SubCell"/>
</dbReference>
<gene>
    <name evidence="17" type="ORF">TVAG_012590</name>
</gene>
<dbReference type="EC" id="2.7.10.1" evidence="2"/>
<keyword evidence="9" id="KW-0067">ATP-binding</keyword>
<accession>A2E909</accession>
<keyword evidence="6" id="KW-0732">Signal</keyword>
<evidence type="ECO:0000313" key="18">
    <source>
        <dbReference type="Proteomes" id="UP000001542"/>
    </source>
</evidence>
<evidence type="ECO:0000256" key="7">
    <source>
        <dbReference type="ARBA" id="ARBA00022741"/>
    </source>
</evidence>
<evidence type="ECO:0000256" key="15">
    <source>
        <dbReference type="ARBA" id="ARBA00023180"/>
    </source>
</evidence>
<keyword evidence="4" id="KW-0808">Transferase</keyword>
<reference evidence="17" key="2">
    <citation type="journal article" date="2007" name="Science">
        <title>Draft genome sequence of the sexually transmitted pathogen Trichomonas vaginalis.</title>
        <authorList>
            <person name="Carlton J.M."/>
            <person name="Hirt R.P."/>
            <person name="Silva J.C."/>
            <person name="Delcher A.L."/>
            <person name="Schatz M."/>
            <person name="Zhao Q."/>
            <person name="Wortman J.R."/>
            <person name="Bidwell S.L."/>
            <person name="Alsmark U.C.M."/>
            <person name="Besteiro S."/>
            <person name="Sicheritz-Ponten T."/>
            <person name="Noel C.J."/>
            <person name="Dacks J.B."/>
            <person name="Foster P.G."/>
            <person name="Simillion C."/>
            <person name="Van de Peer Y."/>
            <person name="Miranda-Saavedra D."/>
            <person name="Barton G.J."/>
            <person name="Westrop G.D."/>
            <person name="Mueller S."/>
            <person name="Dessi D."/>
            <person name="Fiori P.L."/>
            <person name="Ren Q."/>
            <person name="Paulsen I."/>
            <person name="Zhang H."/>
            <person name="Bastida-Corcuera F.D."/>
            <person name="Simoes-Barbosa A."/>
            <person name="Brown M.T."/>
            <person name="Hayes R.D."/>
            <person name="Mukherjee M."/>
            <person name="Okumura C.Y."/>
            <person name="Schneider R."/>
            <person name="Smith A.J."/>
            <person name="Vanacova S."/>
            <person name="Villalvazo M."/>
            <person name="Haas B.J."/>
            <person name="Pertea M."/>
            <person name="Feldblyum T.V."/>
            <person name="Utterback T.R."/>
            <person name="Shu C.L."/>
            <person name="Osoegawa K."/>
            <person name="de Jong P.J."/>
            <person name="Hrdy I."/>
            <person name="Horvathova L."/>
            <person name="Zubacova Z."/>
            <person name="Dolezal P."/>
            <person name="Malik S.B."/>
            <person name="Logsdon J.M. Jr."/>
            <person name="Henze K."/>
            <person name="Gupta A."/>
            <person name="Wang C.C."/>
            <person name="Dunne R.L."/>
            <person name="Upcroft J.A."/>
            <person name="Upcroft P."/>
            <person name="White O."/>
            <person name="Salzberg S.L."/>
            <person name="Tang P."/>
            <person name="Chiu C.-H."/>
            <person name="Lee Y.-S."/>
            <person name="Embley T.M."/>
            <person name="Coombs G.H."/>
            <person name="Mottram J.C."/>
            <person name="Tachezy J."/>
            <person name="Fraser-Liggett C.M."/>
            <person name="Johnson P.J."/>
        </authorList>
    </citation>
    <scope>NUCLEOTIDE SEQUENCE [LARGE SCALE GENOMIC DNA]</scope>
    <source>
        <strain evidence="17">G3</strain>
    </source>
</reference>
<evidence type="ECO:0000256" key="1">
    <source>
        <dbReference type="ARBA" id="ARBA00004251"/>
    </source>
</evidence>
<sequence length="372" mass="40056">MIKYSLYDSKKDGIRTKSPLPVSIHENKYVFDYPCEDSSSCTDYSIGLPPGLYKFELYGASGGSYTGKVSTYHYPTGECMPDDIVKLFNGNTSCLDSFDYGGAGGYVSGLINIKHFTQAYATIGGVGKDLINSYCSTAQNCYLKKNMVPGGYGGGGSSGGYYKGSASGGGQTSVQFLKNTLYHRVIVSGAGGGADDYRENDGRGGSGGGLVAQGWWANSVYNDQYLANSSFGFTFGTGEAAQLEKSKHPNGNQTISSGSDKCGGGGGWFGGFSSNYNNGGCGGGSSWVLTKDAYIPQDLIESRDEFYEIIDSNRYNFDTNSEYLFSEVQHVPGIWQGNGRLIITYLQTNLINSCFLRPNQMTFLLSYFILMS</sequence>
<keyword evidence="8" id="KW-0418">Kinase</keyword>
<dbReference type="GO" id="GO:0005524">
    <property type="term" value="F:ATP binding"/>
    <property type="evidence" value="ECO:0007669"/>
    <property type="project" value="UniProtKB-KW"/>
</dbReference>
<evidence type="ECO:0000313" key="17">
    <source>
        <dbReference type="EMBL" id="EAY10893.1"/>
    </source>
</evidence>
<dbReference type="VEuPathDB" id="TrichDB:TVAGG3_1075360"/>
<keyword evidence="12" id="KW-0829">Tyrosine-protein kinase</keyword>
<keyword evidence="14" id="KW-0675">Receptor</keyword>
<proteinExistence type="predicted"/>
<dbReference type="VEuPathDB" id="TrichDB:TVAG_012590"/>
<keyword evidence="11" id="KW-0472">Membrane</keyword>
<dbReference type="RefSeq" id="XP_001323116.1">
    <property type="nucleotide sequence ID" value="XM_001323081.1"/>
</dbReference>
<organism evidence="17 18">
    <name type="scientific">Trichomonas vaginalis (strain ATCC PRA-98 / G3)</name>
    <dbReference type="NCBI Taxonomy" id="412133"/>
    <lineage>
        <taxon>Eukaryota</taxon>
        <taxon>Metamonada</taxon>
        <taxon>Parabasalia</taxon>
        <taxon>Trichomonadida</taxon>
        <taxon>Trichomonadidae</taxon>
        <taxon>Trichomonas</taxon>
    </lineage>
</organism>
<dbReference type="KEGG" id="tva:4768830"/>
<keyword evidence="13" id="KW-1015">Disulfide bond</keyword>
<evidence type="ECO:0000256" key="14">
    <source>
        <dbReference type="ARBA" id="ARBA00023170"/>
    </source>
</evidence>
<evidence type="ECO:0000256" key="4">
    <source>
        <dbReference type="ARBA" id="ARBA00022679"/>
    </source>
</evidence>
<keyword evidence="7" id="KW-0547">Nucleotide-binding</keyword>
<evidence type="ECO:0000256" key="12">
    <source>
        <dbReference type="ARBA" id="ARBA00023137"/>
    </source>
</evidence>
<evidence type="ECO:0000256" key="3">
    <source>
        <dbReference type="ARBA" id="ARBA00022475"/>
    </source>
</evidence>
<keyword evidence="18" id="KW-1185">Reference proteome</keyword>
<dbReference type="GO" id="GO:0004714">
    <property type="term" value="F:transmembrane receptor protein tyrosine kinase activity"/>
    <property type="evidence" value="ECO:0007669"/>
    <property type="project" value="UniProtKB-EC"/>
</dbReference>